<keyword evidence="1" id="KW-1133">Transmembrane helix</keyword>
<accession>A0A7S2K917</accession>
<sequence>MMPSVALLCEAMADQRKYAYDDTKDTRRSTQARGEVVFGKLGSAEAKSMQVEDQVEGAKVAGAERLHFTLLLCKIFVGNVLTLWLQASFLAHGFDLLGVEAQWKITISMTLSGATALVRCCQTAQKLGVQGCVVSSIILFFVVWTGMKVHYAYICPHHVWNLSTWSCVSRVGLV</sequence>
<evidence type="ECO:0000256" key="1">
    <source>
        <dbReference type="SAM" id="Phobius"/>
    </source>
</evidence>
<name>A0A7S2K917_9DINO</name>
<keyword evidence="1" id="KW-0472">Membrane</keyword>
<gene>
    <name evidence="2" type="ORF">BRAN1462_LOCUS27025</name>
</gene>
<organism evidence="2">
    <name type="scientific">Zooxanthella nutricula</name>
    <dbReference type="NCBI Taxonomy" id="1333877"/>
    <lineage>
        <taxon>Eukaryota</taxon>
        <taxon>Sar</taxon>
        <taxon>Alveolata</taxon>
        <taxon>Dinophyceae</taxon>
        <taxon>Peridiniales</taxon>
        <taxon>Peridiniales incertae sedis</taxon>
        <taxon>Zooxanthella</taxon>
    </lineage>
</organism>
<proteinExistence type="predicted"/>
<keyword evidence="1" id="KW-0812">Transmembrane</keyword>
<reference evidence="2" key="1">
    <citation type="submission" date="2021-01" db="EMBL/GenBank/DDBJ databases">
        <authorList>
            <person name="Corre E."/>
            <person name="Pelletier E."/>
            <person name="Niang G."/>
            <person name="Scheremetjew M."/>
            <person name="Finn R."/>
            <person name="Kale V."/>
            <person name="Holt S."/>
            <person name="Cochrane G."/>
            <person name="Meng A."/>
            <person name="Brown T."/>
            <person name="Cohen L."/>
        </authorList>
    </citation>
    <scope>NUCLEOTIDE SEQUENCE</scope>
    <source>
        <strain evidence="2">RCC3387</strain>
    </source>
</reference>
<evidence type="ECO:0000313" key="2">
    <source>
        <dbReference type="EMBL" id="CAD9567977.1"/>
    </source>
</evidence>
<dbReference type="EMBL" id="HBGW01042681">
    <property type="protein sequence ID" value="CAD9567977.1"/>
    <property type="molecule type" value="Transcribed_RNA"/>
</dbReference>
<dbReference type="AlphaFoldDB" id="A0A7S2K917"/>
<protein>
    <submittedName>
        <fullName evidence="2">Uncharacterized protein</fullName>
    </submittedName>
</protein>
<feature type="transmembrane region" description="Helical" evidence="1">
    <location>
        <begin position="127"/>
        <end position="147"/>
    </location>
</feature>